<keyword evidence="3" id="KW-1185">Reference proteome</keyword>
<dbReference type="InterPro" id="IPR008964">
    <property type="entry name" value="Invasin/intimin_cell_adhesion"/>
</dbReference>
<dbReference type="NCBIfam" id="NF033708">
    <property type="entry name" value="T9SS_Cterm_ChiA"/>
    <property type="match status" value="1"/>
</dbReference>
<dbReference type="STRING" id="1202724.AM493_06195"/>
<reference evidence="2 3" key="1">
    <citation type="submission" date="2015-08" db="EMBL/GenBank/DDBJ databases">
        <title>Whole genome sequence of Flavobacterium akiainvivens IK-1T, from decaying Wikstroemia oahuensis, an endemic Hawaiian shrub.</title>
        <authorList>
            <person name="Wan X."/>
            <person name="Hou S."/>
            <person name="Saito J."/>
            <person name="Donachie S."/>
        </authorList>
    </citation>
    <scope>NUCLEOTIDE SEQUENCE [LARGE SCALE GENOMIC DNA]</scope>
    <source>
        <strain evidence="2 3">IK-1</strain>
    </source>
</reference>
<feature type="domain" description="YDG" evidence="1">
    <location>
        <begin position="1063"/>
        <end position="1136"/>
    </location>
</feature>
<dbReference type="RefSeq" id="WP_054406876.1">
    <property type="nucleotide sequence ID" value="NZ_FOYA01000003.1"/>
</dbReference>
<comment type="caution">
    <text evidence="2">The sequence shown here is derived from an EMBL/GenBank/DDBJ whole genome shotgun (WGS) entry which is preliminary data.</text>
</comment>
<feature type="domain" description="YDG" evidence="1">
    <location>
        <begin position="978"/>
        <end position="1055"/>
    </location>
</feature>
<dbReference type="SUPFAM" id="SSF49373">
    <property type="entry name" value="Invasin/intimin cell-adhesion fragments"/>
    <property type="match status" value="1"/>
</dbReference>
<dbReference type="Pfam" id="PF18657">
    <property type="entry name" value="YDG"/>
    <property type="match status" value="2"/>
</dbReference>
<organism evidence="2 3">
    <name type="scientific">Flavobacterium akiainvivens</name>
    <dbReference type="NCBI Taxonomy" id="1202724"/>
    <lineage>
        <taxon>Bacteria</taxon>
        <taxon>Pseudomonadati</taxon>
        <taxon>Bacteroidota</taxon>
        <taxon>Flavobacteriia</taxon>
        <taxon>Flavobacteriales</taxon>
        <taxon>Flavobacteriaceae</taxon>
        <taxon>Flavobacterium</taxon>
    </lineage>
</organism>
<evidence type="ECO:0000313" key="3">
    <source>
        <dbReference type="Proteomes" id="UP000037755"/>
    </source>
</evidence>
<dbReference type="InterPro" id="IPR013783">
    <property type="entry name" value="Ig-like_fold"/>
</dbReference>
<proteinExistence type="predicted"/>
<dbReference type="PATRIC" id="fig|1202724.3.peg.1286"/>
<evidence type="ECO:0000313" key="2">
    <source>
        <dbReference type="EMBL" id="KOS05668.1"/>
    </source>
</evidence>
<dbReference type="OrthoDB" id="1652165at2"/>
<name>A0A0M8MHF5_9FLAO</name>
<dbReference type="InterPro" id="IPR041248">
    <property type="entry name" value="YDG"/>
</dbReference>
<dbReference type="EMBL" id="LIYD01000005">
    <property type="protein sequence ID" value="KOS05668.1"/>
    <property type="molecule type" value="Genomic_DNA"/>
</dbReference>
<accession>A0A0M8MHF5</accession>
<dbReference type="Gene3D" id="2.60.40.10">
    <property type="entry name" value="Immunoglobulins"/>
    <property type="match status" value="5"/>
</dbReference>
<protein>
    <recommendedName>
        <fullName evidence="1">YDG domain-containing protein</fullName>
    </recommendedName>
</protein>
<gene>
    <name evidence="2" type="ORF">AM493_06195</name>
</gene>
<evidence type="ECO:0000259" key="1">
    <source>
        <dbReference type="Pfam" id="PF18657"/>
    </source>
</evidence>
<sequence>MTLFLFVFSAQLSWGQTWTYDFGTAPSSSWTTASTANTTFLPAPSTDGGTARVRNSTAAGGSAIYLDNPGLSSLGTGAELRIRPTTSASLSKVSIYDYAGDSQGYIKFSVVLANATSGNTVFAFGNGSFYSDNNSYDNTAAGVTFGAVKWTWGSNNITTQVQTGSTASTWVQSTLTSTTGLIQKDVKADIEIYFNNTNSTTAKTYTRNGSTYSIAQNKWDFWINGVLVGDDVAKAALVNNAVIDSFIFFNESSTATALTYIDDIEYSSVLPSVAIGTVTPDHLDYGNIAVGSTDTKTFTVAQGTGITGNITAATTAPFQVSLDNTTFSSSVSFANPASGSPRTIYVKYSPAAAGQHTDGVTVSVGSVSKTVIVGGTGISSIGTLSTDMLDYGNVAVGTTSTQTFTVGHGTGITGNITATTTAPFQISLDGSTFGNSVSFANPATGTTQTLYVRYSPTASGPHTEAVTLTSTGATPKQLAAGGTGVTTIGTIAPDHLDYGNVNIDTNSTLSFTVGHGTGITGNITAATIAPFQVSLDNTTFSNSVSFANPATGATQTVYVKYSPLTEGPHTEGVAVSTTGATTQNVIVGGTGIASAAIGTVSTDMLDYGNVAVGSTSTQTFTVGHGTGISGNITASTIAPFQVSLDGVTFSSSVAFANPATGVTQTVYVKYSPVTSGPHTEAVIVNATGATEKTIAAGGTGIIAIGTLTPDFLDYGYVNVGSSSVQSFTVSAGTGISGNITAATVAPFQVSLDNTTFSNSVAFANPATGTTQTVYVKYSPAATGPHTEAVTLNAAGATEKALAAGGTGIIIPVITSATTDSSVYNTADTYTITSTGTAPVTFSASNVPAGATFTASSGTISFPATFAASETPYNISITATNNYGSDTKTLVYTRSKASQTLGSFATTDTKVYGTGSYTPSLTATSNLGVTYTSSNQAVATTNGATITIVGVGTTTITASQAGDTNWNAAPEKTQTLTVTPKALTVTGASASNKVYDATNTAAITGTYVLNGVVNSEVALSGTPAGTFATTTVGNNINVTITGFTITPANANYTLTQPVSSANITARPVTITATAQDKTYDGTVTATITPGYTVNNTVNSEVLTVTGAFTNADAGTNKTVNLTLGGTTAANYSISSEQTPVTASINKAAHPGFTVNAITTSLNTPFTITSTNVNAPSNGAYTYGSSNNSIFTVSGNTLTGLAAGTATLNISQAEGTNYLASTTGTANNTVQVTVANVIYPYNSFLSTGGAYTNASSWCKCNTVVNSPCTGTTPGQGGWSAVGVNGTPSAAQTVFIKGAVTGATTGATNLTILSGGELTVTSTYPISSSLLVKDGGKLNINSSLFNLSSTSATFTVEDNAEVVVNATSSNMTNFLWRGIESFAGNSTFTFLAANNDNELFTLTDITNNSATGAKFGNLVIAPTTLAGNYTYAFPNTSGSIKLTHGNLTITNATIRNIGLNASDFTIGGNFIVNPTSTGSINIQSQGGAKTFTVNGNVIKNGTGTFRGTTASTANASLTFKIDGDLIVNEGNIIPQATNSATVTSVINLKGDLTIASGAAVTNQLSSAGSVNNTINFTGTGNGLTDVTTQTIDIASTANTNLVFNIKSGAYVKLANNDFQTAANNTFTIETGGTFDTDVYKLSGSGTFTSATNSTIATANTAGIGGSVTSSSKTFNDATNYIFNGITTTPFPATITKARNITTNANVTLNGTITPSGDVAVSAGTLNLNSLNLNRSAQGGTFTIATGATVNVVGGSAQFPANYTTKDFQPNSTVEYTNNSTDVTVGNIAGANYQNVKISGTGGKVLSDGLIVNNDFTIASENPVITVTTGKTITVKNKVINQAAADKFVIANNAALVQVNEVSNTGQVTVNRDSNPLYRLDYTLWGSPVAGQNLFAFSDDTAVNRFYTYGLNTNGEENYLAVPDPAAINFAPATGYLIRMPNNLPDVTGYNTGDATYVDHGVFTGTLNNGTVGAEAGNLVNHYIAVANPYASPISVVDFFTQNSGVLEAGEGIYFWRKKNNALATSYAHLSMAGFTANSAAGGNIENGGAYYYGGNTTGSTNFNENWIISPAQGFLVKLKDGISATSKVNFTNSMRRGVPAIGQPFFRTQNNNDAPAVSRWWINLTGADVFSQSLVSYMPQATTGLDYGYDARAISDGPIALYSKEAEDNLAIQARPAFEVTDVVPMGFNITTAGEYTLTLDHVDGQFAQGQDIFVKDNLLGTVHNLQDGAYTFISGAGSFDTRFEVLYQTDGELGTNQPELANMVLVYQQNGAINITSGSVEMTGVTLYDIRGRKLYEQNGINATQTSVSNLAVAQQVIIAEIQTVNGTVSKKIVY</sequence>
<dbReference type="Proteomes" id="UP000037755">
    <property type="component" value="Unassembled WGS sequence"/>
</dbReference>